<dbReference type="PANTHER" id="PTHR30055">
    <property type="entry name" value="HTH-TYPE TRANSCRIPTIONAL REGULATOR RUTR"/>
    <property type="match status" value="1"/>
</dbReference>
<feature type="compositionally biased region" description="Basic and acidic residues" evidence="5">
    <location>
        <begin position="217"/>
        <end position="228"/>
    </location>
</feature>
<protein>
    <submittedName>
        <fullName evidence="7">TetR family transcriptional regulator</fullName>
    </submittedName>
</protein>
<name>A0A832QXC9_9RHOB</name>
<sequence length="228" mass="25000">MRRRKADSEQTRNAILDAAERGFCERGYAATTLEAISRAAGVTRGAFYWHFKDKAELLAALHARSLLPQEQILAAVADAEGPGDPLERLANAGVEALRDFEVNESRQRMFRITSDLGIGSEGRAMPVRLDGELRSLMRRVMQRARDEGSLHPGFTPQEAAMLVHVTFIGLLSEWLRSDRGFPLAEFGEKLVRCQLAVLRADGASRADAGSAGPRDPPAPERVPELLPG</sequence>
<dbReference type="PRINTS" id="PR00455">
    <property type="entry name" value="HTHTETR"/>
</dbReference>
<dbReference type="Proteomes" id="UP000580830">
    <property type="component" value="Unassembled WGS sequence"/>
</dbReference>
<accession>A0A832QXC9</accession>
<dbReference type="PROSITE" id="PS01081">
    <property type="entry name" value="HTH_TETR_1"/>
    <property type="match status" value="1"/>
</dbReference>
<dbReference type="FunFam" id="1.10.10.60:FF:000141">
    <property type="entry name" value="TetR family transcriptional regulator"/>
    <property type="match status" value="1"/>
</dbReference>
<evidence type="ECO:0000256" key="5">
    <source>
        <dbReference type="SAM" id="MobiDB-lite"/>
    </source>
</evidence>
<keyword evidence="3" id="KW-0804">Transcription</keyword>
<dbReference type="InterPro" id="IPR009057">
    <property type="entry name" value="Homeodomain-like_sf"/>
</dbReference>
<organism evidence="7 8">
    <name type="scientific">Paracoccus solventivorans</name>
    <dbReference type="NCBI Taxonomy" id="53463"/>
    <lineage>
        <taxon>Bacteria</taxon>
        <taxon>Pseudomonadati</taxon>
        <taxon>Pseudomonadota</taxon>
        <taxon>Alphaproteobacteria</taxon>
        <taxon>Rhodobacterales</taxon>
        <taxon>Paracoccaceae</taxon>
        <taxon>Paracoccus</taxon>
    </lineage>
</organism>
<evidence type="ECO:0000256" key="2">
    <source>
        <dbReference type="ARBA" id="ARBA00023125"/>
    </source>
</evidence>
<dbReference type="GO" id="GO:0000976">
    <property type="term" value="F:transcription cis-regulatory region binding"/>
    <property type="evidence" value="ECO:0007669"/>
    <property type="project" value="TreeGrafter"/>
</dbReference>
<dbReference type="SUPFAM" id="SSF46689">
    <property type="entry name" value="Homeodomain-like"/>
    <property type="match status" value="1"/>
</dbReference>
<evidence type="ECO:0000313" key="8">
    <source>
        <dbReference type="Proteomes" id="UP000580830"/>
    </source>
</evidence>
<dbReference type="InterPro" id="IPR001647">
    <property type="entry name" value="HTH_TetR"/>
</dbReference>
<comment type="caution">
    <text evidence="7">The sequence shown here is derived from an EMBL/GenBank/DDBJ whole genome shotgun (WGS) entry which is preliminary data.</text>
</comment>
<dbReference type="AlphaFoldDB" id="A0A832QXC9"/>
<dbReference type="PANTHER" id="PTHR30055:SF240">
    <property type="entry name" value="HTH-TYPE TRANSCRIPTIONAL REGULATOR ACRR"/>
    <property type="match status" value="1"/>
</dbReference>
<evidence type="ECO:0000259" key="6">
    <source>
        <dbReference type="PROSITE" id="PS50977"/>
    </source>
</evidence>
<feature type="region of interest" description="Disordered" evidence="5">
    <location>
        <begin position="204"/>
        <end position="228"/>
    </location>
</feature>
<feature type="DNA-binding region" description="H-T-H motif" evidence="4">
    <location>
        <begin position="32"/>
        <end position="51"/>
    </location>
</feature>
<dbReference type="SUPFAM" id="SSF48498">
    <property type="entry name" value="Tetracyclin repressor-like, C-terminal domain"/>
    <property type="match status" value="1"/>
</dbReference>
<keyword evidence="1" id="KW-0805">Transcription regulation</keyword>
<evidence type="ECO:0000256" key="4">
    <source>
        <dbReference type="PROSITE-ProRule" id="PRU00335"/>
    </source>
</evidence>
<gene>
    <name evidence="7" type="ORF">GXX24_12005</name>
</gene>
<dbReference type="RefSeq" id="WP_303730846.1">
    <property type="nucleotide sequence ID" value="NZ_DULP01000188.1"/>
</dbReference>
<feature type="domain" description="HTH tetR-type" evidence="6">
    <location>
        <begin position="9"/>
        <end position="69"/>
    </location>
</feature>
<evidence type="ECO:0000313" key="7">
    <source>
        <dbReference type="EMBL" id="HHW34846.1"/>
    </source>
</evidence>
<dbReference type="InterPro" id="IPR050109">
    <property type="entry name" value="HTH-type_TetR-like_transc_reg"/>
</dbReference>
<keyword evidence="2 4" id="KW-0238">DNA-binding</keyword>
<dbReference type="PROSITE" id="PS50977">
    <property type="entry name" value="HTH_TETR_2"/>
    <property type="match status" value="1"/>
</dbReference>
<dbReference type="InterPro" id="IPR023772">
    <property type="entry name" value="DNA-bd_HTH_TetR-type_CS"/>
</dbReference>
<evidence type="ECO:0000256" key="1">
    <source>
        <dbReference type="ARBA" id="ARBA00023015"/>
    </source>
</evidence>
<dbReference type="GO" id="GO:0003700">
    <property type="term" value="F:DNA-binding transcription factor activity"/>
    <property type="evidence" value="ECO:0007669"/>
    <property type="project" value="TreeGrafter"/>
</dbReference>
<dbReference type="Gene3D" id="1.10.357.10">
    <property type="entry name" value="Tetracycline Repressor, domain 2"/>
    <property type="match status" value="1"/>
</dbReference>
<evidence type="ECO:0000256" key="3">
    <source>
        <dbReference type="ARBA" id="ARBA00023163"/>
    </source>
</evidence>
<dbReference type="EMBL" id="DULP01000188">
    <property type="protein sequence ID" value="HHW34846.1"/>
    <property type="molecule type" value="Genomic_DNA"/>
</dbReference>
<proteinExistence type="predicted"/>
<dbReference type="Pfam" id="PF00440">
    <property type="entry name" value="TetR_N"/>
    <property type="match status" value="1"/>
</dbReference>
<dbReference type="InterPro" id="IPR036271">
    <property type="entry name" value="Tet_transcr_reg_TetR-rel_C_sf"/>
</dbReference>
<reference evidence="7 8" key="1">
    <citation type="journal article" date="2020" name="Biotechnol. Biofuels">
        <title>New insights from the biogas microbiome by comprehensive genome-resolved metagenomics of nearly 1600 species originating from multiple anaerobic digesters.</title>
        <authorList>
            <person name="Campanaro S."/>
            <person name="Treu L."/>
            <person name="Rodriguez-R L.M."/>
            <person name="Kovalovszki A."/>
            <person name="Ziels R.M."/>
            <person name="Maus I."/>
            <person name="Zhu X."/>
            <person name="Kougias P.G."/>
            <person name="Basile A."/>
            <person name="Luo G."/>
            <person name="Schluter A."/>
            <person name="Konstantinidis K.T."/>
            <person name="Angelidaki I."/>
        </authorList>
    </citation>
    <scope>NUCLEOTIDE SEQUENCE [LARGE SCALE GENOMIC DNA]</scope>
    <source>
        <strain evidence="7">AS04akNAM_125</strain>
    </source>
</reference>